<dbReference type="InterPro" id="IPR011989">
    <property type="entry name" value="ARM-like"/>
</dbReference>
<evidence type="ECO:0000256" key="1">
    <source>
        <dbReference type="SAM" id="Phobius"/>
    </source>
</evidence>
<evidence type="ECO:0000259" key="2">
    <source>
        <dbReference type="Pfam" id="PF08389"/>
    </source>
</evidence>
<proteinExistence type="predicted"/>
<dbReference type="Proteomes" id="UP000626109">
    <property type="component" value="Unassembled WGS sequence"/>
</dbReference>
<evidence type="ECO:0000313" key="3">
    <source>
        <dbReference type="EMBL" id="CAE8666361.1"/>
    </source>
</evidence>
<dbReference type="SUPFAM" id="SSF48371">
    <property type="entry name" value="ARM repeat"/>
    <property type="match status" value="1"/>
</dbReference>
<feature type="transmembrane region" description="Helical" evidence="1">
    <location>
        <begin position="667"/>
        <end position="687"/>
    </location>
</feature>
<reference evidence="3" key="1">
    <citation type="submission" date="2021-02" db="EMBL/GenBank/DDBJ databases">
        <authorList>
            <person name="Dougan E. K."/>
            <person name="Rhodes N."/>
            <person name="Thang M."/>
            <person name="Chan C."/>
        </authorList>
    </citation>
    <scope>NUCLEOTIDE SEQUENCE</scope>
</reference>
<comment type="caution">
    <text evidence="3">The sequence shown here is derived from an EMBL/GenBank/DDBJ whole genome shotgun (WGS) entry which is preliminary data.</text>
</comment>
<dbReference type="InterPro" id="IPR016024">
    <property type="entry name" value="ARM-type_fold"/>
</dbReference>
<evidence type="ECO:0000313" key="4">
    <source>
        <dbReference type="Proteomes" id="UP000626109"/>
    </source>
</evidence>
<dbReference type="Gene3D" id="1.25.10.10">
    <property type="entry name" value="Leucine-rich Repeat Variant"/>
    <property type="match status" value="1"/>
</dbReference>
<keyword evidence="1" id="KW-0812">Transmembrane</keyword>
<protein>
    <recommendedName>
        <fullName evidence="2">Exportin-1/Importin-beta-like domain-containing protein</fullName>
    </recommendedName>
</protein>
<dbReference type="Pfam" id="PF08389">
    <property type="entry name" value="Xpo1"/>
    <property type="match status" value="1"/>
</dbReference>
<accession>A0A813IYM8</accession>
<organism evidence="3 4">
    <name type="scientific">Polarella glacialis</name>
    <name type="common">Dinoflagellate</name>
    <dbReference type="NCBI Taxonomy" id="89957"/>
    <lineage>
        <taxon>Eukaryota</taxon>
        <taxon>Sar</taxon>
        <taxon>Alveolata</taxon>
        <taxon>Dinophyceae</taxon>
        <taxon>Suessiales</taxon>
        <taxon>Suessiaceae</taxon>
        <taxon>Polarella</taxon>
    </lineage>
</organism>
<gene>
    <name evidence="3" type="ORF">PGLA2088_LOCUS16230</name>
</gene>
<feature type="domain" description="Exportin-1/Importin-beta-like" evidence="2">
    <location>
        <begin position="5"/>
        <end position="143"/>
    </location>
</feature>
<keyword evidence="1" id="KW-1133">Transmembrane helix</keyword>
<sequence>MASPPAYVRAKWAEAVSELARLDWPAKWPELQPALVAAAACPVASPAPALFALGVWTQLAEVLAEDSKELTVQRRRELSGALTKLVEQPAQAPELVACLQSVLQRHGADQQVVREALGLCRALASAVPVQLLLVHSLDKIVQVGLQRAPTHDLCRFTAMLAKLAGGCIFDPEDSRSYAFHRQVAELLCDFCASNATTLSQLMSCADLSVVWQALLHLLRYPSAAIQNDAVAGMSHLARAQAGRPDGSPPRPPLDRLVGVIFVHCLRLDTLPGCGGSTSGALSVERSTWLLGCLGPPSVGHKVSTFEAWCQLLAVSHSFDLLDGEADAQERSHLFGALKTQACGLLREVCKPQLGAGVAAPEGYGALCRHAGALVARALAGGGPAEEGWAAEFEAATSLLETSGPAALRLAESSGQLAAVLLPSLAFLKQVTVRAGAFSCAVEHKRLEFLSFWGPYYKHLGEEVLGQVLQQLTAVIGQPPAVSGGEKLQIRALDSLVGITKWGALGAHQLEALNIECQRLSSQVSSPAARGKLVEALAAAVATCPSLEQSRRVEIISGIMQQATTSWLSSELVASARPEALLSVLVAAANAGVPPERIGRTDVVGPGHAQEPNLSKLRDIRTLLATFTGVVTKASQTPSKPGDAVASEAVAVASGADSMEGVEAAGCFWFVWLIGFTTTLVFINSHFLQQTRNNFLLLKQQL</sequence>
<keyword evidence="1" id="KW-0472">Membrane</keyword>
<dbReference type="InterPro" id="IPR013598">
    <property type="entry name" value="Exportin-1/Importin-b-like"/>
</dbReference>
<dbReference type="AlphaFoldDB" id="A0A813IYM8"/>
<name>A0A813IYM8_POLGL</name>
<dbReference type="EMBL" id="CAJNNW010020501">
    <property type="protein sequence ID" value="CAE8666361.1"/>
    <property type="molecule type" value="Genomic_DNA"/>
</dbReference>